<keyword evidence="2" id="KW-1185">Reference proteome</keyword>
<dbReference type="OrthoDB" id="27483at2759"/>
<name>A0A0S4J3X4_BODSA</name>
<dbReference type="EMBL" id="CYKH01000975">
    <property type="protein sequence ID" value="CUG74320.1"/>
    <property type="molecule type" value="Genomic_DNA"/>
</dbReference>
<evidence type="ECO:0000313" key="1">
    <source>
        <dbReference type="EMBL" id="CUG74320.1"/>
    </source>
</evidence>
<dbReference type="AlphaFoldDB" id="A0A0S4J3X4"/>
<evidence type="ECO:0008006" key="3">
    <source>
        <dbReference type="Google" id="ProtNLM"/>
    </source>
</evidence>
<organism evidence="1 2">
    <name type="scientific">Bodo saltans</name>
    <name type="common">Flagellated protozoan</name>
    <dbReference type="NCBI Taxonomy" id="75058"/>
    <lineage>
        <taxon>Eukaryota</taxon>
        <taxon>Discoba</taxon>
        <taxon>Euglenozoa</taxon>
        <taxon>Kinetoplastea</taxon>
        <taxon>Metakinetoplastina</taxon>
        <taxon>Eubodonida</taxon>
        <taxon>Bodonidae</taxon>
        <taxon>Bodo</taxon>
    </lineage>
</organism>
<dbReference type="PANTHER" id="PTHR33099:SF11">
    <property type="entry name" value="FE2OG DIOXYGENASE DOMAIN-CONTAINING PROTEIN"/>
    <property type="match status" value="1"/>
</dbReference>
<dbReference type="PANTHER" id="PTHR33099">
    <property type="entry name" value="FE2OG DIOXYGENASE DOMAIN-CONTAINING PROTEIN"/>
    <property type="match status" value="1"/>
</dbReference>
<dbReference type="VEuPathDB" id="TriTrypDB:BSAL_84375"/>
<evidence type="ECO:0000313" key="2">
    <source>
        <dbReference type="Proteomes" id="UP000051952"/>
    </source>
</evidence>
<proteinExistence type="predicted"/>
<sequence length="461" mass="51520">MFRRCFMTRCLHEVMYEVGCPMWSGFAPGPVTLKTVGASSAVIDNVDDLISMCEQAPFDVNGSAVTDLSVRNALRVAADRVSVEWPALSQAVEDCAAHLGLGSGVTAQLHDVLLYRSGGFFKSHVDSIKHPHHRATMVLDSGLPAAPFVGGVLHVGDQPWVSCGAGSYAAWHTNAEHHVTELVSGHRVVAMYNLLHTDRVLPELLYNVKDGVSALQTLASTKGLSEWDMQYYLDFDSTVGDFELPNVPSRDDAQSAPVERPPWLTNWNKPGKDFVGFWLLREYPSSSWCIRRSILSGADADLVWAVAETFDVPLEHIECRVEWMYEGEGNTDDYKCRYEDEHRRVVFVEGEPQMSDGEEVGMARGNDVEHPVYECHASYLRFHVKYLKDYFRRCEMWDARANADASDGAVDMPSSSHTNVVGGAKSILVQYLQDNAADYANQFCNEAWKKADERFFIYVAK</sequence>
<dbReference type="Proteomes" id="UP000051952">
    <property type="component" value="Unassembled WGS sequence"/>
</dbReference>
<dbReference type="Gene3D" id="2.60.120.620">
    <property type="entry name" value="q2cbj1_9rhob like domain"/>
    <property type="match status" value="1"/>
</dbReference>
<gene>
    <name evidence="1" type="ORF">BSAL_84375</name>
</gene>
<reference evidence="2" key="1">
    <citation type="submission" date="2015-09" db="EMBL/GenBank/DDBJ databases">
        <authorList>
            <consortium name="Pathogen Informatics"/>
        </authorList>
    </citation>
    <scope>NUCLEOTIDE SEQUENCE [LARGE SCALE GENOMIC DNA]</scope>
    <source>
        <strain evidence="2">Lake Konstanz</strain>
    </source>
</reference>
<accession>A0A0S4J3X4</accession>
<protein>
    <recommendedName>
        <fullName evidence="3">Prolyl 4-hydroxylase alpha subunit Fe(2+) 2OG dioxygenase domain-containing protein</fullName>
    </recommendedName>
</protein>